<feature type="disulfide bond" evidence="2">
    <location>
        <begin position="134"/>
        <end position="148"/>
    </location>
</feature>
<reference evidence="5" key="1">
    <citation type="journal article" date="2020" name="Stud. Mycol.">
        <title>101 Dothideomycetes genomes: a test case for predicting lifestyles and emergence of pathogens.</title>
        <authorList>
            <person name="Haridas S."/>
            <person name="Albert R."/>
            <person name="Binder M."/>
            <person name="Bloem J."/>
            <person name="Labutti K."/>
            <person name="Salamov A."/>
            <person name="Andreopoulos B."/>
            <person name="Baker S."/>
            <person name="Barry K."/>
            <person name="Bills G."/>
            <person name="Bluhm B."/>
            <person name="Cannon C."/>
            <person name="Castanera R."/>
            <person name="Culley D."/>
            <person name="Daum C."/>
            <person name="Ezra D."/>
            <person name="Gonzalez J."/>
            <person name="Henrissat B."/>
            <person name="Kuo A."/>
            <person name="Liang C."/>
            <person name="Lipzen A."/>
            <person name="Lutzoni F."/>
            <person name="Magnuson J."/>
            <person name="Mondo S."/>
            <person name="Nolan M."/>
            <person name="Ohm R."/>
            <person name="Pangilinan J."/>
            <person name="Park H.-J."/>
            <person name="Ramirez L."/>
            <person name="Alfaro M."/>
            <person name="Sun H."/>
            <person name="Tritt A."/>
            <person name="Yoshinaga Y."/>
            <person name="Zwiers L.-H."/>
            <person name="Turgeon B."/>
            <person name="Goodwin S."/>
            <person name="Spatafora J."/>
            <person name="Crous P."/>
            <person name="Grigoriev I."/>
        </authorList>
    </citation>
    <scope>NUCLEOTIDE SEQUENCE</scope>
    <source>
        <strain evidence="5">CBS 121167</strain>
    </source>
</reference>
<gene>
    <name evidence="5" type="ORF">K452DRAFT_300929</name>
</gene>
<name>A0A6A6B6L8_9PEZI</name>
<protein>
    <recommendedName>
        <fullName evidence="4">Chitin-binding type-1 domain-containing protein</fullName>
    </recommendedName>
</protein>
<dbReference type="GO" id="GO:0008061">
    <property type="term" value="F:chitin binding"/>
    <property type="evidence" value="ECO:0007669"/>
    <property type="project" value="UniProtKB-UniRule"/>
</dbReference>
<dbReference type="EMBL" id="ML995495">
    <property type="protein sequence ID" value="KAF2138874.1"/>
    <property type="molecule type" value="Genomic_DNA"/>
</dbReference>
<dbReference type="OrthoDB" id="3939716at2759"/>
<evidence type="ECO:0000256" key="1">
    <source>
        <dbReference type="ARBA" id="ARBA00022669"/>
    </source>
</evidence>
<dbReference type="PROSITE" id="PS50941">
    <property type="entry name" value="CHIT_BIND_I_2"/>
    <property type="match status" value="1"/>
</dbReference>
<keyword evidence="6" id="KW-1185">Reference proteome</keyword>
<evidence type="ECO:0000313" key="6">
    <source>
        <dbReference type="Proteomes" id="UP000799438"/>
    </source>
</evidence>
<evidence type="ECO:0000259" key="4">
    <source>
        <dbReference type="PROSITE" id="PS50941"/>
    </source>
</evidence>
<feature type="domain" description="Chitin-binding type-1" evidence="4">
    <location>
        <begin position="102"/>
        <end position="160"/>
    </location>
</feature>
<dbReference type="SMART" id="SM00270">
    <property type="entry name" value="ChtBD1"/>
    <property type="match status" value="2"/>
</dbReference>
<keyword evidence="2" id="KW-1015">Disulfide bond</keyword>
<feature type="signal peptide" evidence="3">
    <location>
        <begin position="1"/>
        <end position="20"/>
    </location>
</feature>
<evidence type="ECO:0000256" key="2">
    <source>
        <dbReference type="PROSITE-ProRule" id="PRU00261"/>
    </source>
</evidence>
<comment type="caution">
    <text evidence="2">Lacks conserved residue(s) required for the propagation of feature annotation.</text>
</comment>
<dbReference type="Gene3D" id="3.30.60.10">
    <property type="entry name" value="Endochitinase-like"/>
    <property type="match status" value="1"/>
</dbReference>
<feature type="disulfide bond" evidence="2">
    <location>
        <begin position="154"/>
        <end position="158"/>
    </location>
</feature>
<accession>A0A6A6B6L8</accession>
<dbReference type="GeneID" id="54299884"/>
<dbReference type="Proteomes" id="UP000799438">
    <property type="component" value="Unassembled WGS sequence"/>
</dbReference>
<feature type="chain" id="PRO_5025530191" description="Chitin-binding type-1 domain-containing protein" evidence="3">
    <location>
        <begin position="21"/>
        <end position="218"/>
    </location>
</feature>
<dbReference type="AlphaFoldDB" id="A0A6A6B6L8"/>
<evidence type="ECO:0000256" key="3">
    <source>
        <dbReference type="SAM" id="SignalP"/>
    </source>
</evidence>
<evidence type="ECO:0000313" key="5">
    <source>
        <dbReference type="EMBL" id="KAF2138874.1"/>
    </source>
</evidence>
<dbReference type="InterPro" id="IPR001002">
    <property type="entry name" value="Chitin-bd_1"/>
</dbReference>
<keyword evidence="3" id="KW-0732">Signal</keyword>
<dbReference type="InterPro" id="IPR036861">
    <property type="entry name" value="Endochitinase-like_sf"/>
</dbReference>
<dbReference type="RefSeq" id="XP_033394587.1">
    <property type="nucleotide sequence ID" value="XM_033542387.1"/>
</dbReference>
<keyword evidence="1 2" id="KW-0147">Chitin-binding</keyword>
<organism evidence="5 6">
    <name type="scientific">Aplosporella prunicola CBS 121167</name>
    <dbReference type="NCBI Taxonomy" id="1176127"/>
    <lineage>
        <taxon>Eukaryota</taxon>
        <taxon>Fungi</taxon>
        <taxon>Dikarya</taxon>
        <taxon>Ascomycota</taxon>
        <taxon>Pezizomycotina</taxon>
        <taxon>Dothideomycetes</taxon>
        <taxon>Dothideomycetes incertae sedis</taxon>
        <taxon>Botryosphaeriales</taxon>
        <taxon>Aplosporellaceae</taxon>
        <taxon>Aplosporella</taxon>
    </lineage>
</organism>
<proteinExistence type="predicted"/>
<sequence length="218" mass="21487">MLAAWATLSFCALAVPAAAAANASMAANASATSSALYPVDTVNSTCGTDAGFIQYGQCGGTPEFCDLTQNCQPEFGRCSRPNATLGNPACSWAGVGTSPRCDGRCGKEFNNSVCSSNVSADAFAMYGVYNYGACCSSGGFCGGTSEHCEAAQGCQNGCRGAAASASKASAATTVTVVSTASAASSTATSSGLADHSANESFGGFLALVVSIAGALFVL</sequence>